<keyword evidence="3" id="KW-1185">Reference proteome</keyword>
<dbReference type="EMBL" id="JABCIY010000007">
    <property type="protein sequence ID" value="KAF7197779.1"/>
    <property type="molecule type" value="Genomic_DNA"/>
</dbReference>
<feature type="compositionally biased region" description="Gly residues" evidence="1">
    <location>
        <begin position="1"/>
        <end position="10"/>
    </location>
</feature>
<feature type="compositionally biased region" description="Acidic residues" evidence="1">
    <location>
        <begin position="58"/>
        <end position="70"/>
    </location>
</feature>
<feature type="compositionally biased region" description="Basic residues" evidence="1">
    <location>
        <begin position="23"/>
        <end position="44"/>
    </location>
</feature>
<evidence type="ECO:0000313" key="3">
    <source>
        <dbReference type="Proteomes" id="UP000660729"/>
    </source>
</evidence>
<sequence>MVSTRSGGGRKSPKSPLKPQPSKVKKGKKAAPKSKKPTKKKTNSKKSNPSTEKRVSWEETETEYSDENDDINSPYAAGKHRSPTSYKAPKGSRRYSGKGRLVNNKGTYSGVRPKSSPGLGRKGHDDEDSESETGFGDVGPAPATVHKNRASPSSPRMDMELKADELAGELMNVQVEFWRAGLQHRSFNMVSKHLSLAIEILLDMRKYPGSWPEGLDDISVPTWRNKILDVLEHIADNDPNNPKLERIHDPLWPGAKALEERSGYHLANGRFRARVAPDYEVFEPLDLGYIPEQDVHTSTTPYVINPTDGQRRGLSYGPTSPYRLSSSARKSKSPYPRNVTAPKSPNTRGSSFSYDPPTPYWSLD</sequence>
<comment type="caution">
    <text evidence="2">The sequence shown here is derived from an EMBL/GenBank/DDBJ whole genome shotgun (WGS) entry which is preliminary data.</text>
</comment>
<dbReference type="OrthoDB" id="10551578at2759"/>
<proteinExistence type="predicted"/>
<organism evidence="2 3">
    <name type="scientific">Pseudocercospora fuligena</name>
    <dbReference type="NCBI Taxonomy" id="685502"/>
    <lineage>
        <taxon>Eukaryota</taxon>
        <taxon>Fungi</taxon>
        <taxon>Dikarya</taxon>
        <taxon>Ascomycota</taxon>
        <taxon>Pezizomycotina</taxon>
        <taxon>Dothideomycetes</taxon>
        <taxon>Dothideomycetidae</taxon>
        <taxon>Mycosphaerellales</taxon>
        <taxon>Mycosphaerellaceae</taxon>
        <taxon>Pseudocercospora</taxon>
    </lineage>
</organism>
<evidence type="ECO:0000256" key="1">
    <source>
        <dbReference type="SAM" id="MobiDB-lite"/>
    </source>
</evidence>
<dbReference type="Proteomes" id="UP000660729">
    <property type="component" value="Unassembled WGS sequence"/>
</dbReference>
<dbReference type="AlphaFoldDB" id="A0A8H6RV38"/>
<protein>
    <submittedName>
        <fullName evidence="2">Uncharacterized protein</fullName>
    </submittedName>
</protein>
<name>A0A8H6RV38_9PEZI</name>
<gene>
    <name evidence="2" type="ORF">HII31_00868</name>
</gene>
<feature type="compositionally biased region" description="Polar residues" evidence="1">
    <location>
        <begin position="341"/>
        <end position="353"/>
    </location>
</feature>
<reference evidence="2" key="1">
    <citation type="submission" date="2020-04" db="EMBL/GenBank/DDBJ databases">
        <title>Draft genome resource of the tomato pathogen Pseudocercospora fuligena.</title>
        <authorList>
            <person name="Zaccaron A."/>
        </authorList>
    </citation>
    <scope>NUCLEOTIDE SEQUENCE</scope>
    <source>
        <strain evidence="2">PF001</strain>
    </source>
</reference>
<feature type="region of interest" description="Disordered" evidence="1">
    <location>
        <begin position="298"/>
        <end position="364"/>
    </location>
</feature>
<evidence type="ECO:0000313" key="2">
    <source>
        <dbReference type="EMBL" id="KAF7197779.1"/>
    </source>
</evidence>
<accession>A0A8H6RV38</accession>
<feature type="region of interest" description="Disordered" evidence="1">
    <location>
        <begin position="1"/>
        <end position="157"/>
    </location>
</feature>